<evidence type="ECO:0000259" key="2">
    <source>
        <dbReference type="Pfam" id="PF03981"/>
    </source>
</evidence>
<dbReference type="PATRIC" id="fig|1267766.3.peg.2991"/>
<sequence length="172" mass="19189">MSIFTRIFRNRPDPREEMRPLWHRVVEVSRNRRWYADDGVADSVGGRFDMIVAVLSLVLLRMEKDAEIAGNSALLTELFVEDMDGQLRQSGVGDMVVGKHIGKLVSVLGGRLGALREALQQEDDTALREVLERNVSFTEGSQPDALARDLRAFAARLDRIAPEDLTGGRIDA</sequence>
<comment type="similarity">
    <text evidence="1">Belongs to the UPF0174 family.</text>
</comment>
<dbReference type="STRING" id="1267766.WYH_02953"/>
<dbReference type="AlphaFoldDB" id="A0A0F7KW87"/>
<dbReference type="KEGG" id="aay:WYH_02953"/>
<dbReference type="Proteomes" id="UP000034392">
    <property type="component" value="Chromosome"/>
</dbReference>
<organism evidence="3 4">
    <name type="scientific">Croceibacterium atlanticum</name>
    <dbReference type="NCBI Taxonomy" id="1267766"/>
    <lineage>
        <taxon>Bacteria</taxon>
        <taxon>Pseudomonadati</taxon>
        <taxon>Pseudomonadota</taxon>
        <taxon>Alphaproteobacteria</taxon>
        <taxon>Sphingomonadales</taxon>
        <taxon>Erythrobacteraceae</taxon>
        <taxon>Croceibacterium</taxon>
    </lineage>
</organism>
<feature type="domain" description="Ubiquinol-cytochrome c chaperone" evidence="2">
    <location>
        <begin position="39"/>
        <end position="169"/>
    </location>
</feature>
<dbReference type="EMBL" id="CP011452">
    <property type="protein sequence ID" value="AKH43979.1"/>
    <property type="molecule type" value="Genomic_DNA"/>
</dbReference>
<reference evidence="3" key="1">
    <citation type="submission" date="2015-05" db="EMBL/GenBank/DDBJ databases">
        <title>The complete genome of Altererythrobacter atlanticus strain 26DY36.</title>
        <authorList>
            <person name="Wu Y.-H."/>
            <person name="Cheng H."/>
            <person name="Wu X.-W."/>
        </authorList>
    </citation>
    <scope>NUCLEOTIDE SEQUENCE [LARGE SCALE GENOMIC DNA]</scope>
    <source>
        <strain evidence="3">26DY36</strain>
    </source>
</reference>
<dbReference type="Pfam" id="PF03981">
    <property type="entry name" value="Ubiq_cyt_C_chap"/>
    <property type="match status" value="1"/>
</dbReference>
<accession>A0A0F7KW87</accession>
<protein>
    <submittedName>
        <fullName evidence="3">Ubiquinol-cytochrome C chaperone</fullName>
    </submittedName>
</protein>
<gene>
    <name evidence="3" type="ORF">WYH_02953</name>
</gene>
<evidence type="ECO:0000313" key="3">
    <source>
        <dbReference type="EMBL" id="AKH43979.1"/>
    </source>
</evidence>
<keyword evidence="4" id="KW-1185">Reference proteome</keyword>
<name>A0A0F7KW87_9SPHN</name>
<proteinExistence type="inferred from homology"/>
<dbReference type="RefSeq" id="WP_046904401.1">
    <property type="nucleotide sequence ID" value="NZ_CP011452.2"/>
</dbReference>
<evidence type="ECO:0000256" key="1">
    <source>
        <dbReference type="ARBA" id="ARBA00006436"/>
    </source>
</evidence>
<evidence type="ECO:0000313" key="4">
    <source>
        <dbReference type="Proteomes" id="UP000034392"/>
    </source>
</evidence>
<dbReference type="OrthoDB" id="7158889at2"/>
<dbReference type="InterPro" id="IPR021150">
    <property type="entry name" value="Ubiq_cyt_c_chap"/>
</dbReference>